<dbReference type="EMBL" id="OQ908869">
    <property type="protein sequence ID" value="WMP12063.1"/>
    <property type="molecule type" value="Genomic_DNA"/>
</dbReference>
<accession>A0AA51RFJ3</accession>
<proteinExistence type="predicted"/>
<geneLocation type="chloroplast" evidence="2"/>
<evidence type="ECO:0000256" key="1">
    <source>
        <dbReference type="SAM" id="Phobius"/>
    </source>
</evidence>
<gene>
    <name evidence="2" type="primary">orf224</name>
</gene>
<evidence type="ECO:0000313" key="2">
    <source>
        <dbReference type="EMBL" id="WMP11852.1"/>
    </source>
</evidence>
<keyword evidence="1" id="KW-1133">Transmembrane helix</keyword>
<dbReference type="EMBL" id="OQ908868">
    <property type="protein sequence ID" value="WMP11852.1"/>
    <property type="molecule type" value="Genomic_DNA"/>
</dbReference>
<keyword evidence="1" id="KW-0812">Transmembrane</keyword>
<keyword evidence="2" id="KW-0934">Plastid</keyword>
<evidence type="ECO:0000313" key="3">
    <source>
        <dbReference type="EMBL" id="WMP12063.1"/>
    </source>
</evidence>
<sequence>MFIKDFIISFTLQLLCMFNYDIIILVNKFFFAVFHITIF</sequence>
<keyword evidence="2" id="KW-0150">Chloroplast</keyword>
<feature type="transmembrane region" description="Helical" evidence="1">
    <location>
        <begin position="6"/>
        <end position="26"/>
    </location>
</feature>
<reference evidence="2" key="1">
    <citation type="journal article" date="2023" name="J. Phycol.">
        <title>Gene-rich plastid genomes of two parasitic red algal species, Laurencia australis and L. verruciformis (Rhodomelaceae, Ceramiales), and a taxonomic revision of Janczewskia.</title>
        <authorList>
            <person name="Preuss M."/>
            <person name="Diaz-Tapia P."/>
            <person name="Verbruggen H."/>
            <person name="Zuccarello G.C."/>
        </authorList>
    </citation>
    <scope>NUCLEOTIDE SEQUENCE</scope>
    <source>
        <strain evidence="2">B1P</strain>
        <strain evidence="3">B2P</strain>
    </source>
</reference>
<name>A0AA51RFJ3_9FLOR</name>
<keyword evidence="1" id="KW-0472">Membrane</keyword>
<dbReference type="AlphaFoldDB" id="A0AA51RFJ3"/>
<protein>
    <submittedName>
        <fullName evidence="2">Uncharacterized protein</fullName>
    </submittedName>
</protein>
<organism evidence="2">
    <name type="scientific">Laurencia australis</name>
    <dbReference type="NCBI Taxonomy" id="3073067"/>
    <lineage>
        <taxon>Eukaryota</taxon>
        <taxon>Rhodophyta</taxon>
        <taxon>Florideophyceae</taxon>
        <taxon>Rhodymeniophycidae</taxon>
        <taxon>Ceramiales</taxon>
        <taxon>Rhodomelaceae</taxon>
        <taxon>Laurencieae</taxon>
        <taxon>Laurencia</taxon>
    </lineage>
</organism>